<sequence>MESIGFVRRGIWKNAGFGCLRTIRDHLLTTEPRYDPTVFPPIEQDSQTSEAADGASSEEPSEASEPTRGSAAFYRSLYLSGELTPLDVVRAILPLIRRDSTPPGEHAVAFLEVRVDLALEAAAASTRRYKENRSLGPLDGVPTAVKDDYDMEGYRTTLGSPNDYKTVLAFCDDADEECDKNATSWCVRLAEAAGAIVLGKLALNEFGLDTAGCNTTYGTPRNPYNPAYYPGGSSSGPAYAVATGLMPMSLGSDGGGSVRVPASFCSVFGLKPTHGRLAFFPAQNHSNTAGVNGPLATDVRSLAALYNVVSKPHAQSYFPPARPIRFDAGNEHDGGRTKLLGVPEAWFGCAEPSVRELCRAMIDKLRRVKGYTVVPISIPFTREGQVAHSITLLTDAATLIPDAKGITPPNRILLALGRTTPATDYQLAQKLRHVLMRHLAWLWKQHPGMIIVTPTTAIAGWPIRHESELLYGISDGDQTIKSMEYVWMANFCGVPALSVPAGFAPPVGSEGDGLGGDVPGSVPVGLMGMGEWCSEEDLLRFGLDAEEIGTAVQRHPPNWVDVVARARQLRQTETGAGQQQT</sequence>
<keyword evidence="5" id="KW-1185">Reference proteome</keyword>
<dbReference type="OrthoDB" id="421993at2759"/>
<feature type="domain" description="Amidase" evidence="3">
    <location>
        <begin position="109"/>
        <end position="539"/>
    </location>
</feature>
<dbReference type="STRING" id="1081109.A0A166UPP2"/>
<evidence type="ECO:0000313" key="4">
    <source>
        <dbReference type="EMBL" id="OAA32802.1"/>
    </source>
</evidence>
<feature type="compositionally biased region" description="Low complexity" evidence="2">
    <location>
        <begin position="49"/>
        <end position="58"/>
    </location>
</feature>
<evidence type="ECO:0000256" key="2">
    <source>
        <dbReference type="SAM" id="MobiDB-lite"/>
    </source>
</evidence>
<comment type="similarity">
    <text evidence="1">Belongs to the amidase family.</text>
</comment>
<dbReference type="EMBL" id="AZGY01000001">
    <property type="protein sequence ID" value="OAA32802.1"/>
    <property type="molecule type" value="Genomic_DNA"/>
</dbReference>
<feature type="region of interest" description="Disordered" evidence="2">
    <location>
        <begin position="34"/>
        <end position="68"/>
    </location>
</feature>
<accession>A0A166UPP2</accession>
<protein>
    <submittedName>
        <fullName evidence="4">Glutamyl-tRNA(Gln) amidotransferase subunit A</fullName>
    </submittedName>
</protein>
<dbReference type="Proteomes" id="UP000078544">
    <property type="component" value="Unassembled WGS sequence"/>
</dbReference>
<dbReference type="InterPro" id="IPR036928">
    <property type="entry name" value="AS_sf"/>
</dbReference>
<keyword evidence="4" id="KW-0808">Transferase</keyword>
<name>A0A166UPP2_9HYPO</name>
<dbReference type="PANTHER" id="PTHR11895">
    <property type="entry name" value="TRANSAMIDASE"/>
    <property type="match status" value="1"/>
</dbReference>
<dbReference type="AlphaFoldDB" id="A0A166UPP2"/>
<dbReference type="GO" id="GO:0016740">
    <property type="term" value="F:transferase activity"/>
    <property type="evidence" value="ECO:0007669"/>
    <property type="project" value="UniProtKB-KW"/>
</dbReference>
<evidence type="ECO:0000256" key="1">
    <source>
        <dbReference type="ARBA" id="ARBA00009199"/>
    </source>
</evidence>
<proteinExistence type="inferred from homology"/>
<dbReference type="PANTHER" id="PTHR11895:SF67">
    <property type="entry name" value="AMIDASE DOMAIN-CONTAINING PROTEIN"/>
    <property type="match status" value="1"/>
</dbReference>
<comment type="caution">
    <text evidence="4">The sequence shown here is derived from an EMBL/GenBank/DDBJ whole genome shotgun (WGS) entry which is preliminary data.</text>
</comment>
<dbReference type="Pfam" id="PF01425">
    <property type="entry name" value="Amidase"/>
    <property type="match status" value="1"/>
</dbReference>
<dbReference type="Gene3D" id="3.90.1300.10">
    <property type="entry name" value="Amidase signature (AS) domain"/>
    <property type="match status" value="1"/>
</dbReference>
<gene>
    <name evidence="4" type="ORF">AAL_00267</name>
</gene>
<dbReference type="InterPro" id="IPR000120">
    <property type="entry name" value="Amidase"/>
</dbReference>
<evidence type="ECO:0000313" key="5">
    <source>
        <dbReference type="Proteomes" id="UP000078544"/>
    </source>
</evidence>
<organism evidence="4 5">
    <name type="scientific">Moelleriella libera RCEF 2490</name>
    <dbReference type="NCBI Taxonomy" id="1081109"/>
    <lineage>
        <taxon>Eukaryota</taxon>
        <taxon>Fungi</taxon>
        <taxon>Dikarya</taxon>
        <taxon>Ascomycota</taxon>
        <taxon>Pezizomycotina</taxon>
        <taxon>Sordariomycetes</taxon>
        <taxon>Hypocreomycetidae</taxon>
        <taxon>Hypocreales</taxon>
        <taxon>Clavicipitaceae</taxon>
        <taxon>Moelleriella</taxon>
    </lineage>
</organism>
<evidence type="ECO:0000259" key="3">
    <source>
        <dbReference type="Pfam" id="PF01425"/>
    </source>
</evidence>
<reference evidence="4 5" key="1">
    <citation type="journal article" date="2016" name="Genome Biol. Evol.">
        <title>Divergent and convergent evolution of fungal pathogenicity.</title>
        <authorList>
            <person name="Shang Y."/>
            <person name="Xiao G."/>
            <person name="Zheng P."/>
            <person name="Cen K."/>
            <person name="Zhan S."/>
            <person name="Wang C."/>
        </authorList>
    </citation>
    <scope>NUCLEOTIDE SEQUENCE [LARGE SCALE GENOMIC DNA]</scope>
    <source>
        <strain evidence="4 5">RCEF 2490</strain>
    </source>
</reference>
<dbReference type="SUPFAM" id="SSF75304">
    <property type="entry name" value="Amidase signature (AS) enzymes"/>
    <property type="match status" value="1"/>
</dbReference>
<dbReference type="InterPro" id="IPR023631">
    <property type="entry name" value="Amidase_dom"/>
</dbReference>
<dbReference type="PROSITE" id="PS00571">
    <property type="entry name" value="AMIDASES"/>
    <property type="match status" value="1"/>
</dbReference>
<dbReference type="InterPro" id="IPR020556">
    <property type="entry name" value="Amidase_CS"/>
</dbReference>